<dbReference type="Proteomes" id="UP000614058">
    <property type="component" value="Unassembled WGS sequence"/>
</dbReference>
<name>A0ABS1BW11_9NEIS</name>
<protein>
    <submittedName>
        <fullName evidence="2">DNA circularization protein</fullName>
    </submittedName>
</protein>
<dbReference type="EMBL" id="JAEHNZ010000006">
    <property type="protein sequence ID" value="MBK0397496.1"/>
    <property type="molecule type" value="Genomic_DNA"/>
</dbReference>
<reference evidence="2 3" key="1">
    <citation type="journal article" date="2021" name="Pathogens">
        <title>Isolation and Characterization of Kingella bonacorsii sp. nov., A Novel Kingella Species Detected in a Stable Periodontitis Subject.</title>
        <authorList>
            <person name="Antezack A."/>
            <person name="Boxberger M."/>
            <person name="Rolland C."/>
            <person name="Monnet-Corti V."/>
            <person name="La Scola B."/>
        </authorList>
    </citation>
    <scope>NUCLEOTIDE SEQUENCE [LARGE SCALE GENOMIC DNA]</scope>
    <source>
        <strain evidence="2 3">Marseille-Q4569</strain>
    </source>
</reference>
<comment type="caution">
    <text evidence="2">The sequence shown here is derived from an EMBL/GenBank/DDBJ whole genome shotgun (WGS) entry which is preliminary data.</text>
</comment>
<gene>
    <name evidence="2" type="ORF">JDW22_13185</name>
</gene>
<sequence length="435" mass="47597">MSMWHTVLQDASFRDVRFDVVALDEQDGKALVEHARPFTDGVWLEDMGSTGRQVQVEAVFWGKGYHSRLNALVEALMERGAGVLVHPVWGRLQNMMAASWHFHHDADNVDYATLSITFRESGEPQKIFVFENAFLMAIERLIARIDTYRAALEGWIDALTMAKQSVGALIGSAFGFASAARGAWAALRDLFDVGSLGLSGHEGGGAGDGAGSKRLWREMRSMVQAGLFQAAAIGADGEVHTADVRSAKSRFDALLRAADAVATVEQRMAVAANSNTRRGSDWAERAQVGQVLRLMALETMFQAACLLLEHEGDSMTAPDVWHINRAVRQRTAAEIARLRATLAAMSDKAQAYDAVYAVVETLRDAAAHLNLLAIAVLNQKPPLIARPAPLSGTVHQLAFAWYGDIARADELIRLNPQLRHPCFIQMGEMMNGYAQ</sequence>
<organism evidence="2 3">
    <name type="scientific">Kingella bonacorsii</name>
    <dbReference type="NCBI Taxonomy" id="2796361"/>
    <lineage>
        <taxon>Bacteria</taxon>
        <taxon>Pseudomonadati</taxon>
        <taxon>Pseudomonadota</taxon>
        <taxon>Betaproteobacteria</taxon>
        <taxon>Neisseriales</taxon>
        <taxon>Neisseriaceae</taxon>
        <taxon>Kingella</taxon>
    </lineage>
</organism>
<evidence type="ECO:0000259" key="1">
    <source>
        <dbReference type="Pfam" id="PF07157"/>
    </source>
</evidence>
<dbReference type="RefSeq" id="WP_200523423.1">
    <property type="nucleotide sequence ID" value="NZ_JAEHNZ010000006.1"/>
</dbReference>
<keyword evidence="3" id="KW-1185">Reference proteome</keyword>
<dbReference type="InterPro" id="IPR009826">
    <property type="entry name" value="DNA_circ_N"/>
</dbReference>
<accession>A0ABS1BW11</accession>
<feature type="domain" description="DNA circulation N-terminal" evidence="1">
    <location>
        <begin position="8"/>
        <end position="93"/>
    </location>
</feature>
<evidence type="ECO:0000313" key="2">
    <source>
        <dbReference type="EMBL" id="MBK0397496.1"/>
    </source>
</evidence>
<dbReference type="Pfam" id="PF07157">
    <property type="entry name" value="DNA_circ_N"/>
    <property type="match status" value="1"/>
</dbReference>
<evidence type="ECO:0000313" key="3">
    <source>
        <dbReference type="Proteomes" id="UP000614058"/>
    </source>
</evidence>
<proteinExistence type="predicted"/>